<evidence type="ECO:0000256" key="4">
    <source>
        <dbReference type="ARBA" id="ARBA00023002"/>
    </source>
</evidence>
<keyword evidence="6" id="KW-1185">Reference proteome</keyword>
<proteinExistence type="inferred from homology"/>
<sequence length="568" mass="64945">MPPAEETDHFDVIIVGAAQRLLQAHPETRLAILERDYCVGGVWSERRIYPSFWTQWTHGIAEFSDMPMERPPPEDCMHDLFRAKYTTKYLEDYVDNMSHGGQTLRDRIYFNTHVQSIRKVNHKWQLLCVDMTSKSQQPMFSSRLMMANGQSSLPNVPSFPGEEYFHGKILHSIDFGQSDIAQDKSIQHIAVIGAGKSAADMVYEAVKAGKTVSWIIRKTGNGSLGAAAFAPIDLPTLYRNGVEASQARIMASLQPCYLIPYRSWWTWLLHSTHLGAKLVGKIFSILDNSIRKYAGYRERKSDKGFEKLEYDNDIIWQNGTAGGCHFADFWPLVADQVYVHRADVKLLNGNELYLNDENGTHFPCDAILCGTGWKRGLDMFENSTLMELGLPYPKNIEPQEEAAKWEKLVNEADEQVLRRFVMLRNPPKHYHKHETRTPYRLYHTMAPVHDDSILFMNHVVAGAKLFAAEAQAIWAVAYWDKAFTLPSVAEREDDIAHMVAWNKRRYLSNGELGHFAAFDSVPYVDRLLDEIGVTSHRKKGWLGNMFAPIMPADLGKVWQEYLARRTKQ</sequence>
<dbReference type="InterPro" id="IPR050346">
    <property type="entry name" value="FMO-like"/>
</dbReference>
<accession>A0A9Q0ASD7</accession>
<dbReference type="GO" id="GO:0050660">
    <property type="term" value="F:flavin adenine dinucleotide binding"/>
    <property type="evidence" value="ECO:0007669"/>
    <property type="project" value="InterPro"/>
</dbReference>
<dbReference type="InterPro" id="IPR020946">
    <property type="entry name" value="Flavin_mOase-like"/>
</dbReference>
<evidence type="ECO:0000256" key="1">
    <source>
        <dbReference type="ARBA" id="ARBA00009183"/>
    </source>
</evidence>
<dbReference type="Gene3D" id="3.50.50.60">
    <property type="entry name" value="FAD/NAD(P)-binding domain"/>
    <property type="match status" value="2"/>
</dbReference>
<keyword evidence="2" id="KW-0285">Flavoprotein</keyword>
<keyword evidence="4" id="KW-0560">Oxidoreductase</keyword>
<gene>
    <name evidence="5" type="ORF">JX265_002950</name>
</gene>
<dbReference type="GO" id="GO:0004499">
    <property type="term" value="F:N,N-dimethylaniline monooxygenase activity"/>
    <property type="evidence" value="ECO:0007669"/>
    <property type="project" value="InterPro"/>
</dbReference>
<evidence type="ECO:0000313" key="6">
    <source>
        <dbReference type="Proteomes" id="UP000829685"/>
    </source>
</evidence>
<comment type="similarity">
    <text evidence="1">Belongs to the FMO family.</text>
</comment>
<evidence type="ECO:0000256" key="2">
    <source>
        <dbReference type="ARBA" id="ARBA00022630"/>
    </source>
</evidence>
<dbReference type="Proteomes" id="UP000829685">
    <property type="component" value="Unassembled WGS sequence"/>
</dbReference>
<dbReference type="SUPFAM" id="SSF51905">
    <property type="entry name" value="FAD/NAD(P)-binding domain"/>
    <property type="match status" value="2"/>
</dbReference>
<evidence type="ECO:0000256" key="3">
    <source>
        <dbReference type="ARBA" id="ARBA00022827"/>
    </source>
</evidence>
<protein>
    <recommendedName>
        <fullName evidence="7">Dimethylaniline monooxygenase</fullName>
    </recommendedName>
</protein>
<reference evidence="5" key="1">
    <citation type="submission" date="2021-03" db="EMBL/GenBank/DDBJ databases">
        <title>Revisited historic fungal species revealed as producer of novel bioactive compounds through whole genome sequencing and comparative genomics.</title>
        <authorList>
            <person name="Vignolle G.A."/>
            <person name="Hochenegger N."/>
            <person name="Mach R.L."/>
            <person name="Mach-Aigner A.R."/>
            <person name="Javad Rahimi M."/>
            <person name="Salim K.A."/>
            <person name="Chan C.M."/>
            <person name="Lim L.B.L."/>
            <person name="Cai F."/>
            <person name="Druzhinina I.S."/>
            <person name="U'Ren J.M."/>
            <person name="Derntl C."/>
        </authorList>
    </citation>
    <scope>NUCLEOTIDE SEQUENCE</scope>
    <source>
        <strain evidence="5">TUCIM 5799</strain>
    </source>
</reference>
<dbReference type="PANTHER" id="PTHR23023">
    <property type="entry name" value="DIMETHYLANILINE MONOOXYGENASE"/>
    <property type="match status" value="1"/>
</dbReference>
<dbReference type="AlphaFoldDB" id="A0A9Q0ASD7"/>
<dbReference type="EMBL" id="JAFIMR010000005">
    <property type="protein sequence ID" value="KAI1878773.1"/>
    <property type="molecule type" value="Genomic_DNA"/>
</dbReference>
<name>A0A9Q0ASD7_9PEZI</name>
<keyword evidence="3" id="KW-0274">FAD</keyword>
<dbReference type="InterPro" id="IPR036188">
    <property type="entry name" value="FAD/NAD-bd_sf"/>
</dbReference>
<organism evidence="5 6">
    <name type="scientific">Neoarthrinium moseri</name>
    <dbReference type="NCBI Taxonomy" id="1658444"/>
    <lineage>
        <taxon>Eukaryota</taxon>
        <taxon>Fungi</taxon>
        <taxon>Dikarya</taxon>
        <taxon>Ascomycota</taxon>
        <taxon>Pezizomycotina</taxon>
        <taxon>Sordariomycetes</taxon>
        <taxon>Xylariomycetidae</taxon>
        <taxon>Amphisphaeriales</taxon>
        <taxon>Apiosporaceae</taxon>
        <taxon>Neoarthrinium</taxon>
    </lineage>
</organism>
<evidence type="ECO:0008006" key="7">
    <source>
        <dbReference type="Google" id="ProtNLM"/>
    </source>
</evidence>
<comment type="caution">
    <text evidence="5">The sequence shown here is derived from an EMBL/GenBank/DDBJ whole genome shotgun (WGS) entry which is preliminary data.</text>
</comment>
<dbReference type="Pfam" id="PF00743">
    <property type="entry name" value="FMO-like"/>
    <property type="match status" value="1"/>
</dbReference>
<evidence type="ECO:0000313" key="5">
    <source>
        <dbReference type="EMBL" id="KAI1878773.1"/>
    </source>
</evidence>
<dbReference type="GO" id="GO:0050661">
    <property type="term" value="F:NADP binding"/>
    <property type="evidence" value="ECO:0007669"/>
    <property type="project" value="InterPro"/>
</dbReference>